<dbReference type="PANTHER" id="PTHR31167:SF3">
    <property type="entry name" value="SPINDLE AND CENTRIOLE-ASSOCIATED PROTEIN 1"/>
    <property type="match status" value="1"/>
</dbReference>
<evidence type="ECO:0000256" key="7">
    <source>
        <dbReference type="ARBA" id="ARBA00023054"/>
    </source>
</evidence>
<evidence type="ECO:0000313" key="13">
    <source>
        <dbReference type="Proteomes" id="UP000261540"/>
    </source>
</evidence>
<dbReference type="CTD" id="152185"/>
<comment type="subcellular location">
    <subcellularLocation>
        <location evidence="1">Cytoplasm</location>
        <location evidence="1">Cytoskeleton</location>
        <location evidence="1">Microtubule organizing center</location>
        <location evidence="1">Centrosome</location>
        <location evidence="1">Centriole</location>
    </subcellularLocation>
    <subcellularLocation>
        <location evidence="2">Cytoplasm</location>
        <location evidence="2">Cytoskeleton</location>
        <location evidence="2">Spindle</location>
    </subcellularLocation>
</comment>
<evidence type="ECO:0000256" key="6">
    <source>
        <dbReference type="ARBA" id="ARBA00022776"/>
    </source>
</evidence>
<evidence type="ECO:0000256" key="2">
    <source>
        <dbReference type="ARBA" id="ARBA00004186"/>
    </source>
</evidence>
<evidence type="ECO:0000256" key="10">
    <source>
        <dbReference type="ARBA" id="ARBA00030722"/>
    </source>
</evidence>
<evidence type="ECO:0000313" key="12">
    <source>
        <dbReference type="Ensembl" id="ENSPKIP00000033712.1"/>
    </source>
</evidence>
<dbReference type="Proteomes" id="UP000261540">
    <property type="component" value="Unplaced"/>
</dbReference>
<dbReference type="GO" id="GO:0051310">
    <property type="term" value="P:metaphase chromosome alignment"/>
    <property type="evidence" value="ECO:0007669"/>
    <property type="project" value="TreeGrafter"/>
</dbReference>
<keyword evidence="8" id="KW-0206">Cytoskeleton</keyword>
<dbReference type="GO" id="GO:0005819">
    <property type="term" value="C:spindle"/>
    <property type="evidence" value="ECO:0007669"/>
    <property type="project" value="UniProtKB-SubCell"/>
</dbReference>
<dbReference type="InterPro" id="IPR031387">
    <property type="entry name" value="SPICE1"/>
</dbReference>
<evidence type="ECO:0000256" key="9">
    <source>
        <dbReference type="ARBA" id="ARBA00023306"/>
    </source>
</evidence>
<keyword evidence="6" id="KW-0498">Mitosis</keyword>
<evidence type="ECO:0000256" key="4">
    <source>
        <dbReference type="ARBA" id="ARBA00022490"/>
    </source>
</evidence>
<dbReference type="STRING" id="1676925.ENSPKIP00000033712"/>
<dbReference type="GO" id="GO:0046599">
    <property type="term" value="P:regulation of centriole replication"/>
    <property type="evidence" value="ECO:0007669"/>
    <property type="project" value="TreeGrafter"/>
</dbReference>
<evidence type="ECO:0000256" key="3">
    <source>
        <dbReference type="ARBA" id="ARBA00018313"/>
    </source>
</evidence>
<dbReference type="AlphaFoldDB" id="A0A3B3SSM7"/>
<organism evidence="12 13">
    <name type="scientific">Paramormyrops kingsleyae</name>
    <dbReference type="NCBI Taxonomy" id="1676925"/>
    <lineage>
        <taxon>Eukaryota</taxon>
        <taxon>Metazoa</taxon>
        <taxon>Chordata</taxon>
        <taxon>Craniata</taxon>
        <taxon>Vertebrata</taxon>
        <taxon>Euteleostomi</taxon>
        <taxon>Actinopterygii</taxon>
        <taxon>Neopterygii</taxon>
        <taxon>Teleostei</taxon>
        <taxon>Osteoglossocephala</taxon>
        <taxon>Osteoglossomorpha</taxon>
        <taxon>Osteoglossiformes</taxon>
        <taxon>Mormyridae</taxon>
        <taxon>Paramormyrops</taxon>
    </lineage>
</organism>
<reference evidence="12" key="1">
    <citation type="submission" date="2025-08" db="UniProtKB">
        <authorList>
            <consortium name="Ensembl"/>
        </authorList>
    </citation>
    <scope>IDENTIFICATION</scope>
</reference>
<dbReference type="GO" id="GO:0090307">
    <property type="term" value="P:mitotic spindle assembly"/>
    <property type="evidence" value="ECO:0007669"/>
    <property type="project" value="InterPro"/>
</dbReference>
<dbReference type="PANTHER" id="PTHR31167">
    <property type="entry name" value="SPINDLE AND CENTRIOLE ASSOCIATED PROTEIN 1 SPICE1"/>
    <property type="match status" value="1"/>
</dbReference>
<dbReference type="Ensembl" id="ENSPKIT00000014606.1">
    <property type="protein sequence ID" value="ENSPKIP00000033712.1"/>
    <property type="gene ID" value="ENSPKIG00000013323.1"/>
</dbReference>
<accession>A0A3B3SSM7</accession>
<dbReference type="GO" id="GO:0005814">
    <property type="term" value="C:centriole"/>
    <property type="evidence" value="ECO:0007669"/>
    <property type="project" value="UniProtKB-SubCell"/>
</dbReference>
<keyword evidence="4" id="KW-0963">Cytoplasm</keyword>
<dbReference type="KEGG" id="pki:111860986"/>
<evidence type="ECO:0000256" key="5">
    <source>
        <dbReference type="ARBA" id="ARBA00022618"/>
    </source>
</evidence>
<dbReference type="GeneTree" id="ENSGT00390000006207"/>
<feature type="compositionally biased region" description="Basic residues" evidence="11">
    <location>
        <begin position="1"/>
        <end position="25"/>
    </location>
</feature>
<reference evidence="12" key="2">
    <citation type="submission" date="2025-09" db="UniProtKB">
        <authorList>
            <consortium name="Ensembl"/>
        </authorList>
    </citation>
    <scope>IDENTIFICATION</scope>
</reference>
<evidence type="ECO:0000256" key="8">
    <source>
        <dbReference type="ARBA" id="ARBA00023212"/>
    </source>
</evidence>
<keyword evidence="9" id="KW-0131">Cell cycle</keyword>
<sequence length="606" mass="65901">MSFRKATRSVHGPGKRPARQRKPPRPKQDWVSTVHDLTVHQATPEDLSRRHELHRSKNQESVQREVRQRVLKTSAASSEQNQLRDVLAQSDHMMAMVKDLFGDAPHRQTGTLQSWCFGFPPLRFCSDPIPYWLSGFPSVTMALDREPVSKPVLLLDPSGAGVHGLEPLSRDVAVSRCPVQDRCHGRPLSPNAPDVPLRCPQSPSVPQCALNATPVVQKLLPHVPLDKDDPPAALMSHVLNVGPVFPKPGKRISRGQCANFSRLSSSDLHSSSGGCSSLEVLQAKLMKMGLQLDSLGPNAAPQASEDQQGDATLSGFSTALVAILGRLVQHLCRSHEEVQKEVTVRRHLEEQLREQQQLIDALTAESLLLHQDNTDLQKHVKDLDKRLDALLLALGELGGLGPEAEPRACLHGCEDTCTDAHRLQLSSAVSPEKDLGEVPSPFPAVLLSPPRQTDSCPSQTEVARGELLQYQATSSGGHEEVVEYDESTASSCSFMSLPCHGFTHSSTSKLDPAPLQLRQASQKNPLISAPSVAGRTAQRPAQEGHSVEQQLLELNRRSVEARSRLLSLIEEQRQAIGGGVSPCISPIPSARPPGVSTLLPVCEAEP</sequence>
<dbReference type="GO" id="GO:0051301">
    <property type="term" value="P:cell division"/>
    <property type="evidence" value="ECO:0007669"/>
    <property type="project" value="UniProtKB-KW"/>
</dbReference>
<keyword evidence="13" id="KW-1185">Reference proteome</keyword>
<proteinExistence type="predicted"/>
<protein>
    <recommendedName>
        <fullName evidence="3">Spindle and centriole-associated protein 1</fullName>
    </recommendedName>
    <alternativeName>
        <fullName evidence="10">Coiled-coil domain-containing protein 52</fullName>
    </alternativeName>
</protein>
<dbReference type="GO" id="GO:0005813">
    <property type="term" value="C:centrosome"/>
    <property type="evidence" value="ECO:0007669"/>
    <property type="project" value="TreeGrafter"/>
</dbReference>
<evidence type="ECO:0000256" key="11">
    <source>
        <dbReference type="SAM" id="MobiDB-lite"/>
    </source>
</evidence>
<dbReference type="Pfam" id="PF15678">
    <property type="entry name" value="SPICE"/>
    <property type="match status" value="3"/>
</dbReference>
<keyword evidence="7" id="KW-0175">Coiled coil</keyword>
<name>A0A3B3SSM7_9TELE</name>
<evidence type="ECO:0000256" key="1">
    <source>
        <dbReference type="ARBA" id="ARBA00004114"/>
    </source>
</evidence>
<keyword evidence="5" id="KW-0132">Cell division</keyword>
<feature type="region of interest" description="Disordered" evidence="11">
    <location>
        <begin position="1"/>
        <end position="81"/>
    </location>
</feature>
<feature type="compositionally biased region" description="Basic and acidic residues" evidence="11">
    <location>
        <begin position="46"/>
        <end position="68"/>
    </location>
</feature>